<dbReference type="InterPro" id="IPR009057">
    <property type="entry name" value="Homeodomain-like_sf"/>
</dbReference>
<comment type="caution">
    <text evidence="2">The sequence shown here is derived from an EMBL/GenBank/DDBJ whole genome shotgun (WGS) entry which is preliminary data.</text>
</comment>
<evidence type="ECO:0000313" key="2">
    <source>
        <dbReference type="EMBL" id="PNG24256.1"/>
    </source>
</evidence>
<name>A0A2J7TBW8_METSI</name>
<dbReference type="Proteomes" id="UP000236286">
    <property type="component" value="Unassembled WGS sequence"/>
</dbReference>
<dbReference type="OrthoDB" id="9803878at2"/>
<gene>
    <name evidence="2" type="ORF">CR492_19645</name>
</gene>
<evidence type="ECO:0000256" key="1">
    <source>
        <dbReference type="SAM" id="Coils"/>
    </source>
</evidence>
<evidence type="ECO:0000313" key="3">
    <source>
        <dbReference type="Proteomes" id="UP000236286"/>
    </source>
</evidence>
<protein>
    <recommendedName>
        <fullName evidence="4">Transposase IS3/IS911 family protein</fullName>
    </recommendedName>
</protein>
<dbReference type="EMBL" id="PDZR01000041">
    <property type="protein sequence ID" value="PNG24256.1"/>
    <property type="molecule type" value="Genomic_DNA"/>
</dbReference>
<dbReference type="Gene3D" id="1.10.10.60">
    <property type="entry name" value="Homeodomain-like"/>
    <property type="match status" value="1"/>
</dbReference>
<accession>A0A2J7TBW8</accession>
<dbReference type="GO" id="GO:0003677">
    <property type="term" value="F:DNA binding"/>
    <property type="evidence" value="ECO:0007669"/>
    <property type="project" value="InterPro"/>
</dbReference>
<organism evidence="2 3">
    <name type="scientific">Methylocella silvestris</name>
    <dbReference type="NCBI Taxonomy" id="199596"/>
    <lineage>
        <taxon>Bacteria</taxon>
        <taxon>Pseudomonadati</taxon>
        <taxon>Pseudomonadota</taxon>
        <taxon>Alphaproteobacteria</taxon>
        <taxon>Hyphomicrobiales</taxon>
        <taxon>Beijerinckiaceae</taxon>
        <taxon>Methylocella</taxon>
    </lineage>
</organism>
<dbReference type="Pfam" id="PF01527">
    <property type="entry name" value="HTH_Tnp_1"/>
    <property type="match status" value="1"/>
</dbReference>
<dbReference type="SUPFAM" id="SSF46689">
    <property type="entry name" value="Homeodomain-like"/>
    <property type="match status" value="1"/>
</dbReference>
<dbReference type="InterPro" id="IPR002514">
    <property type="entry name" value="Transposase_8"/>
</dbReference>
<dbReference type="AlphaFoldDB" id="A0A2J7TBW8"/>
<evidence type="ECO:0008006" key="4">
    <source>
        <dbReference type="Google" id="ProtNLM"/>
    </source>
</evidence>
<sequence>MIELVHSGRSPEDLAREFEPTAQSISTWVKQAEREAGKRADGPISAEREELARLRRENHRLRQERDILAKAAAWFARESKANPNGFSGS</sequence>
<reference evidence="2 3" key="1">
    <citation type="submission" date="2017-10" db="EMBL/GenBank/DDBJ databases">
        <title>Genome announcement of Methylocella silvestris TVC from permafrost.</title>
        <authorList>
            <person name="Wang J."/>
            <person name="Geng K."/>
            <person name="Ul-Haque F."/>
            <person name="Crombie A.T."/>
            <person name="Street L.E."/>
            <person name="Wookey P.A."/>
            <person name="Murrell J.C."/>
            <person name="Pratscher J."/>
        </authorList>
    </citation>
    <scope>NUCLEOTIDE SEQUENCE [LARGE SCALE GENOMIC DNA]</scope>
    <source>
        <strain evidence="2 3">TVC</strain>
    </source>
</reference>
<dbReference type="GO" id="GO:0004803">
    <property type="term" value="F:transposase activity"/>
    <property type="evidence" value="ECO:0007669"/>
    <property type="project" value="InterPro"/>
</dbReference>
<dbReference type="GO" id="GO:0006313">
    <property type="term" value="P:DNA transposition"/>
    <property type="evidence" value="ECO:0007669"/>
    <property type="project" value="InterPro"/>
</dbReference>
<feature type="coiled-coil region" evidence="1">
    <location>
        <begin position="44"/>
        <end position="71"/>
    </location>
</feature>
<keyword evidence="1" id="KW-0175">Coiled coil</keyword>
<proteinExistence type="predicted"/>